<dbReference type="RefSeq" id="WP_341672526.1">
    <property type="nucleotide sequence ID" value="NZ_JBBYHV010000001.1"/>
</dbReference>
<dbReference type="InterPro" id="IPR052739">
    <property type="entry name" value="FAAH2"/>
</dbReference>
<feature type="domain" description="Amidase" evidence="1">
    <location>
        <begin position="27"/>
        <end position="458"/>
    </location>
</feature>
<dbReference type="EC" id="3.5.1.4" evidence="2"/>
<comment type="caution">
    <text evidence="2">The sequence shown here is derived from an EMBL/GenBank/DDBJ whole genome shotgun (WGS) entry which is preliminary data.</text>
</comment>
<dbReference type="Gene3D" id="3.90.1300.10">
    <property type="entry name" value="Amidase signature (AS) domain"/>
    <property type="match status" value="1"/>
</dbReference>
<dbReference type="SUPFAM" id="SSF75304">
    <property type="entry name" value="Amidase signature (AS) enzymes"/>
    <property type="match status" value="1"/>
</dbReference>
<keyword evidence="3" id="KW-1185">Reference proteome</keyword>
<keyword evidence="2" id="KW-0378">Hydrolase</keyword>
<protein>
    <submittedName>
        <fullName evidence="2">Amidase</fullName>
        <ecNumber evidence="2">3.5.1.4</ecNumber>
    </submittedName>
</protein>
<sequence>MPDTNVALAPASTQLEMLRSGDISSEELLDLFLARIEKHNPAINVVIAFDLDRARSEARAVDAARARGDELPPLAGLPITIKECFEAVGLPATCGFPFLADHRPSEDADAVKALRDAGAIILGKTNLPQGASDWQSFNPIYGLSRNPWDHDRSVGGSSGGSAASVAMGFTAFELGSDIGGSIRIPAHFCGVYGHKSSYGLVPMRGHIPGMPGALYEVELGVAGPLARSAKDLEMLLPVLAAPDKLPLLSAPRHERLEDFRIGLWLGEGSDYLLDDGVRQELEAYAERLTAAGARVERVSLPVDPDESLEIYLNTLFAIVGAGAPGEADEFAKYIDSDPTGMADKMVRYMRCTLPEWFELQDKREHLYRKWASFFDEYDVLLTAPVPIVAFPHMADGEGVHSEQLERRIIVNGREEPYLDFSWQGLATVAKLPATIVPTGGASDGMPVGLQVIGPFMEDLTPIRFAVLAEDALGGFSPPPDAED</sequence>
<evidence type="ECO:0000259" key="1">
    <source>
        <dbReference type="Pfam" id="PF01425"/>
    </source>
</evidence>
<dbReference type="InterPro" id="IPR036928">
    <property type="entry name" value="AS_sf"/>
</dbReference>
<dbReference type="NCBIfam" id="NF004816">
    <property type="entry name" value="PRK06170.1"/>
    <property type="match status" value="1"/>
</dbReference>
<dbReference type="Proteomes" id="UP001497045">
    <property type="component" value="Unassembled WGS sequence"/>
</dbReference>
<proteinExistence type="predicted"/>
<dbReference type="PANTHER" id="PTHR43372:SF4">
    <property type="entry name" value="FATTY-ACID AMIDE HYDROLASE 2"/>
    <property type="match status" value="1"/>
</dbReference>
<evidence type="ECO:0000313" key="2">
    <source>
        <dbReference type="EMBL" id="MEL1250009.1"/>
    </source>
</evidence>
<evidence type="ECO:0000313" key="3">
    <source>
        <dbReference type="Proteomes" id="UP001497045"/>
    </source>
</evidence>
<accession>A0ABU9IC59</accession>
<dbReference type="InterPro" id="IPR023631">
    <property type="entry name" value="Amidase_dom"/>
</dbReference>
<dbReference type="GO" id="GO:0004040">
    <property type="term" value="F:amidase activity"/>
    <property type="evidence" value="ECO:0007669"/>
    <property type="project" value="UniProtKB-EC"/>
</dbReference>
<organism evidence="2 3">
    <name type="scientific">Aurantiacibacter gilvus</name>
    <dbReference type="NCBI Taxonomy" id="3139141"/>
    <lineage>
        <taxon>Bacteria</taxon>
        <taxon>Pseudomonadati</taxon>
        <taxon>Pseudomonadota</taxon>
        <taxon>Alphaproteobacteria</taxon>
        <taxon>Sphingomonadales</taxon>
        <taxon>Erythrobacteraceae</taxon>
        <taxon>Aurantiacibacter</taxon>
    </lineage>
</organism>
<dbReference type="EMBL" id="JBBYHV010000001">
    <property type="protein sequence ID" value="MEL1250009.1"/>
    <property type="molecule type" value="Genomic_DNA"/>
</dbReference>
<name>A0ABU9IC59_9SPHN</name>
<dbReference type="Pfam" id="PF01425">
    <property type="entry name" value="Amidase"/>
    <property type="match status" value="1"/>
</dbReference>
<dbReference type="PANTHER" id="PTHR43372">
    <property type="entry name" value="FATTY-ACID AMIDE HYDROLASE"/>
    <property type="match status" value="1"/>
</dbReference>
<gene>
    <name evidence="2" type="ORF">AAEO60_04935</name>
</gene>
<reference evidence="2 3" key="1">
    <citation type="submission" date="2024-04" db="EMBL/GenBank/DDBJ databases">
        <title>Aurantiacibacter sp. DGU6 16S ribosomal RNA gene Genome sequencing and assembly.</title>
        <authorList>
            <person name="Park S."/>
        </authorList>
    </citation>
    <scope>NUCLEOTIDE SEQUENCE [LARGE SCALE GENOMIC DNA]</scope>
    <source>
        <strain evidence="2 3">DGU6</strain>
    </source>
</reference>